<dbReference type="InterPro" id="IPR001173">
    <property type="entry name" value="Glyco_trans_2-like"/>
</dbReference>
<comment type="caution">
    <text evidence="3">The sequence shown here is derived from an EMBL/GenBank/DDBJ whole genome shotgun (WGS) entry which is preliminary data.</text>
</comment>
<comment type="similarity">
    <text evidence="1">Belongs to the glycosyltransferase 2 family.</text>
</comment>
<dbReference type="InterPro" id="IPR050256">
    <property type="entry name" value="Glycosyltransferase_2"/>
</dbReference>
<dbReference type="Proteomes" id="UP000320235">
    <property type="component" value="Unassembled WGS sequence"/>
</dbReference>
<keyword evidence="3" id="KW-0808">Transferase</keyword>
<evidence type="ECO:0000256" key="1">
    <source>
        <dbReference type="ARBA" id="ARBA00006739"/>
    </source>
</evidence>
<dbReference type="EMBL" id="VFPE01000001">
    <property type="protein sequence ID" value="TQM34512.1"/>
    <property type="molecule type" value="Genomic_DNA"/>
</dbReference>
<keyword evidence="4" id="KW-1185">Reference proteome</keyword>
<evidence type="ECO:0000313" key="3">
    <source>
        <dbReference type="EMBL" id="TQM34512.1"/>
    </source>
</evidence>
<sequence>MPPSPSRVLIVLPAFNEEESIGAVIQEVRSTLPGMTCLVVDDGSKDTTWRIADRAGAKVVRLPFNLGVGGAMRLGFRYAVENDFDVVVQIDADGQHDPAAVPQLLEKLDGADIVIGARFAGVGDYQAGGIRRFAMRVIASVLSRTAKTRLTDTTSGFKASGPRAVALFADNYPAEYLGDTIEALVIAARAGCRITQVPVAMRARTGGRPSHNPFKAAVYLLRAFVALGFAYLRPAPSVATLDLRTTQEGASA</sequence>
<dbReference type="RefSeq" id="WP_141892971.1">
    <property type="nucleotide sequence ID" value="NZ_BAABLH010000007.1"/>
</dbReference>
<evidence type="ECO:0000259" key="2">
    <source>
        <dbReference type="Pfam" id="PF00535"/>
    </source>
</evidence>
<dbReference type="PANTHER" id="PTHR48090:SF7">
    <property type="entry name" value="RFBJ PROTEIN"/>
    <property type="match status" value="1"/>
</dbReference>
<evidence type="ECO:0000313" key="4">
    <source>
        <dbReference type="Proteomes" id="UP000320235"/>
    </source>
</evidence>
<feature type="domain" description="Glycosyltransferase 2-like" evidence="2">
    <location>
        <begin position="10"/>
        <end position="132"/>
    </location>
</feature>
<reference evidence="3 4" key="1">
    <citation type="submission" date="2019-06" db="EMBL/GenBank/DDBJ databases">
        <title>Sequencing the genomes of 1000 actinobacteria strains.</title>
        <authorList>
            <person name="Klenk H.-P."/>
        </authorList>
    </citation>
    <scope>NUCLEOTIDE SEQUENCE [LARGE SCALE GENOMIC DNA]</scope>
    <source>
        <strain evidence="3 4">DSM 105492</strain>
    </source>
</reference>
<name>A0A543FL17_9MICO</name>
<dbReference type="OrthoDB" id="9810303at2"/>
<dbReference type="PANTHER" id="PTHR48090">
    <property type="entry name" value="UNDECAPRENYL-PHOSPHATE 4-DEOXY-4-FORMAMIDO-L-ARABINOSE TRANSFERASE-RELATED"/>
    <property type="match status" value="1"/>
</dbReference>
<dbReference type="CDD" id="cd04179">
    <property type="entry name" value="DPM_DPG-synthase_like"/>
    <property type="match status" value="1"/>
</dbReference>
<dbReference type="Pfam" id="PF00535">
    <property type="entry name" value="Glycos_transf_2"/>
    <property type="match status" value="1"/>
</dbReference>
<gene>
    <name evidence="3" type="ORF">FB391_0800</name>
</gene>
<dbReference type="GO" id="GO:0016740">
    <property type="term" value="F:transferase activity"/>
    <property type="evidence" value="ECO:0007669"/>
    <property type="project" value="UniProtKB-KW"/>
</dbReference>
<organism evidence="3 4">
    <name type="scientific">Microbacterium kyungheense</name>
    <dbReference type="NCBI Taxonomy" id="1263636"/>
    <lineage>
        <taxon>Bacteria</taxon>
        <taxon>Bacillati</taxon>
        <taxon>Actinomycetota</taxon>
        <taxon>Actinomycetes</taxon>
        <taxon>Micrococcales</taxon>
        <taxon>Microbacteriaceae</taxon>
        <taxon>Microbacterium</taxon>
    </lineage>
</organism>
<dbReference type="SUPFAM" id="SSF53448">
    <property type="entry name" value="Nucleotide-diphospho-sugar transferases"/>
    <property type="match status" value="1"/>
</dbReference>
<protein>
    <submittedName>
        <fullName evidence="3">Glycosyltransferase involved in cell wall biosynthesis</fullName>
    </submittedName>
</protein>
<dbReference type="InterPro" id="IPR029044">
    <property type="entry name" value="Nucleotide-diphossugar_trans"/>
</dbReference>
<dbReference type="AlphaFoldDB" id="A0A543FL17"/>
<proteinExistence type="inferred from homology"/>
<dbReference type="Gene3D" id="3.90.550.10">
    <property type="entry name" value="Spore Coat Polysaccharide Biosynthesis Protein SpsA, Chain A"/>
    <property type="match status" value="1"/>
</dbReference>
<accession>A0A543FL17</accession>